<dbReference type="Proteomes" id="UP000002039">
    <property type="component" value="Unassembled WGS sequence"/>
</dbReference>
<feature type="region of interest" description="Disordered" evidence="4">
    <location>
        <begin position="460"/>
        <end position="635"/>
    </location>
</feature>
<evidence type="ECO:0000256" key="2">
    <source>
        <dbReference type="ARBA" id="ARBA00023054"/>
    </source>
</evidence>
<reference evidence="7" key="1">
    <citation type="journal article" date="2015" name="PLoS Genet.">
        <title>The dynamic genome and transcriptome of the human fungal pathogen Blastomyces and close relative Emmonsia.</title>
        <authorList>
            <person name="Munoz J.F."/>
            <person name="Gauthier G.M."/>
            <person name="Desjardins C.A."/>
            <person name="Gallo J.E."/>
            <person name="Holder J."/>
            <person name="Sullivan T.D."/>
            <person name="Marty A.J."/>
            <person name="Carmen J.C."/>
            <person name="Chen Z."/>
            <person name="Ding L."/>
            <person name="Gujja S."/>
            <person name="Magrini V."/>
            <person name="Misas E."/>
            <person name="Mitreva M."/>
            <person name="Priest M."/>
            <person name="Saif S."/>
            <person name="Whiston E.A."/>
            <person name="Young S."/>
            <person name="Zeng Q."/>
            <person name="Goldman W.E."/>
            <person name="Mardis E.R."/>
            <person name="Taylor J.W."/>
            <person name="McEwen J.G."/>
            <person name="Clay O.K."/>
            <person name="Klein B.S."/>
            <person name="Cuomo C.A."/>
        </authorList>
    </citation>
    <scope>NUCLEOTIDE SEQUENCE [LARGE SCALE GENOMIC DNA]</scope>
    <source>
        <strain evidence="7">ER-3 / ATCC MYA-2586</strain>
    </source>
</reference>
<dbReference type="GeneID" id="69024396"/>
<evidence type="ECO:0000256" key="3">
    <source>
        <dbReference type="SAM" id="Coils"/>
    </source>
</evidence>
<feature type="chain" id="PRO_5046217404" evidence="5">
    <location>
        <begin position="17"/>
        <end position="635"/>
    </location>
</feature>
<keyword evidence="7" id="KW-1185">Reference proteome</keyword>
<protein>
    <submittedName>
        <fullName evidence="6">NIMA interactive protein</fullName>
    </submittedName>
</protein>
<proteinExistence type="inferred from homology"/>
<dbReference type="RefSeq" id="XP_045274232.1">
    <property type="nucleotide sequence ID" value="XM_045417412.1"/>
</dbReference>
<feature type="signal peptide" evidence="5">
    <location>
        <begin position="1"/>
        <end position="16"/>
    </location>
</feature>
<dbReference type="Pfam" id="PF11559">
    <property type="entry name" value="ADIP"/>
    <property type="match status" value="1"/>
</dbReference>
<dbReference type="EMBL" id="EQ999974">
    <property type="protein sequence ID" value="EEQ86747.1"/>
    <property type="molecule type" value="Genomic_DNA"/>
</dbReference>
<evidence type="ECO:0000313" key="6">
    <source>
        <dbReference type="EMBL" id="EEQ86747.1"/>
    </source>
</evidence>
<comment type="similarity">
    <text evidence="1">Belongs to the ADIP family.</text>
</comment>
<feature type="compositionally biased region" description="Basic and acidic residues" evidence="4">
    <location>
        <begin position="587"/>
        <end position="598"/>
    </location>
</feature>
<evidence type="ECO:0000256" key="5">
    <source>
        <dbReference type="SAM" id="SignalP"/>
    </source>
</evidence>
<keyword evidence="5" id="KW-0732">Signal</keyword>
<accession>A0ABM9YGL9</accession>
<gene>
    <name evidence="6" type="ORF">BDCG_01867</name>
</gene>
<organism evidence="6 7">
    <name type="scientific">Ajellomyces dermatitidis (strain ER-3 / ATCC MYA-2586)</name>
    <name type="common">Blastomyces dermatitidis</name>
    <dbReference type="NCBI Taxonomy" id="559297"/>
    <lineage>
        <taxon>Eukaryota</taxon>
        <taxon>Fungi</taxon>
        <taxon>Dikarya</taxon>
        <taxon>Ascomycota</taxon>
        <taxon>Pezizomycotina</taxon>
        <taxon>Eurotiomycetes</taxon>
        <taxon>Eurotiomycetidae</taxon>
        <taxon>Onygenales</taxon>
        <taxon>Ajellomycetaceae</taxon>
        <taxon>Blastomyces</taxon>
    </lineage>
</organism>
<evidence type="ECO:0000256" key="4">
    <source>
        <dbReference type="SAM" id="MobiDB-lite"/>
    </source>
</evidence>
<keyword evidence="2 3" id="KW-0175">Coiled coil</keyword>
<feature type="compositionally biased region" description="Low complexity" evidence="4">
    <location>
        <begin position="545"/>
        <end position="555"/>
    </location>
</feature>
<sequence>MTRITRLWLAPRRIWASFALLGLTDNRSNVYALPDWEMCEQTTQWCRLDFNVLGPVLWFQAPKRSRKMETQNLSTASDYINNLLLARGLLRNGKPIDFARPENAPGGVDDTMSRVINLVHDLVLRRDVCINNLFGQCATIIEADSFQREAEQRENLATNIRALRSTEAKQTLEIERLQAKTTDLSRLLALAEGQERAFKATIHSAEVTNRGLKEQIQRMKTSIQQIRSQCATDVRKRDVELQRLKSHLAERQRGKREGLGVTTITITPTPKVSMVRKALEGGEGLESVGYSLKQETTEFLTNLCQELSDENDAMIGIVKSTLETLRNLQGLSDLPEKDTQEQDILGSNAYESSRLETSASELTPQYEKLSAEMDSVLEQLRSLLTNPSFVPLEEVEVRDNEIYRLRDGWEKMEERWKEAVSMMDSWHKRMAQGGLSVNIDELTQGMGLGLGLEKPERARSVPKAGNFGPSIYDENDTGEGERDYYDAKENTNPPEIRITSPAKAVKQRVLGEGTGNAFRDVPSRRSRRSWKEDSEYSDDELALSAKPKTAQQPQKKTPRVAESKIPKHKIPTRSKLSTTEKLANVESEAKEAEGERKKNERRKRSNSSTRSNTKPRRRKSTLTPQELQDLLHAGT</sequence>
<name>A0ABM9YGL9_AJEDR</name>
<evidence type="ECO:0000256" key="1">
    <source>
        <dbReference type="ARBA" id="ARBA00009291"/>
    </source>
</evidence>
<dbReference type="InterPro" id="IPR021622">
    <property type="entry name" value="Afadin/alpha-actinin-bd"/>
</dbReference>
<feature type="coiled-coil region" evidence="3">
    <location>
        <begin position="160"/>
        <end position="229"/>
    </location>
</feature>
<evidence type="ECO:0000313" key="7">
    <source>
        <dbReference type="Proteomes" id="UP000002039"/>
    </source>
</evidence>
<feature type="compositionally biased region" description="Basic and acidic residues" evidence="4">
    <location>
        <begin position="479"/>
        <end position="489"/>
    </location>
</feature>